<keyword evidence="2" id="KW-0413">Isomerase</keyword>
<dbReference type="Pfam" id="PF11716">
    <property type="entry name" value="MDMPI_N"/>
    <property type="match status" value="1"/>
</dbReference>
<dbReference type="Gene3D" id="1.20.120.450">
    <property type="entry name" value="dinb family like domain"/>
    <property type="match status" value="1"/>
</dbReference>
<evidence type="ECO:0000313" key="2">
    <source>
        <dbReference type="EMBL" id="MFC3760434.1"/>
    </source>
</evidence>
<gene>
    <name evidence="2" type="ORF">ACFOUW_06270</name>
</gene>
<keyword evidence="3" id="KW-1185">Reference proteome</keyword>
<name>A0ABV7Y8Q7_9ACTN</name>
<feature type="domain" description="Mycothiol-dependent maleylpyruvate isomerase metal-binding" evidence="1">
    <location>
        <begin position="7"/>
        <end position="150"/>
    </location>
</feature>
<proteinExistence type="predicted"/>
<protein>
    <submittedName>
        <fullName evidence="2">Maleylpyruvate isomerase N-terminal domain-containing protein</fullName>
    </submittedName>
</protein>
<organism evidence="2 3">
    <name type="scientific">Tenggerimyces flavus</name>
    <dbReference type="NCBI Taxonomy" id="1708749"/>
    <lineage>
        <taxon>Bacteria</taxon>
        <taxon>Bacillati</taxon>
        <taxon>Actinomycetota</taxon>
        <taxon>Actinomycetes</taxon>
        <taxon>Propionibacteriales</taxon>
        <taxon>Nocardioidaceae</taxon>
        <taxon>Tenggerimyces</taxon>
    </lineage>
</organism>
<dbReference type="GO" id="GO:0016853">
    <property type="term" value="F:isomerase activity"/>
    <property type="evidence" value="ECO:0007669"/>
    <property type="project" value="UniProtKB-KW"/>
</dbReference>
<dbReference type="EMBL" id="JBHRZH010000005">
    <property type="protein sequence ID" value="MFC3760434.1"/>
    <property type="molecule type" value="Genomic_DNA"/>
</dbReference>
<dbReference type="SUPFAM" id="SSF109854">
    <property type="entry name" value="DinB/YfiT-like putative metalloenzymes"/>
    <property type="match status" value="1"/>
</dbReference>
<accession>A0ABV7Y8Q7</accession>
<reference evidence="3" key="1">
    <citation type="journal article" date="2019" name="Int. J. Syst. Evol. Microbiol.">
        <title>The Global Catalogue of Microorganisms (GCM) 10K type strain sequencing project: providing services to taxonomists for standard genome sequencing and annotation.</title>
        <authorList>
            <consortium name="The Broad Institute Genomics Platform"/>
            <consortium name="The Broad Institute Genome Sequencing Center for Infectious Disease"/>
            <person name="Wu L."/>
            <person name="Ma J."/>
        </authorList>
    </citation>
    <scope>NUCLEOTIDE SEQUENCE [LARGE SCALE GENOMIC DNA]</scope>
    <source>
        <strain evidence="3">CGMCC 4.7241</strain>
    </source>
</reference>
<dbReference type="RefSeq" id="WP_205122520.1">
    <property type="nucleotide sequence ID" value="NZ_JAFBCM010000001.1"/>
</dbReference>
<dbReference type="Proteomes" id="UP001595699">
    <property type="component" value="Unassembled WGS sequence"/>
</dbReference>
<evidence type="ECO:0000313" key="3">
    <source>
        <dbReference type="Proteomes" id="UP001595699"/>
    </source>
</evidence>
<evidence type="ECO:0000259" key="1">
    <source>
        <dbReference type="Pfam" id="PF11716"/>
    </source>
</evidence>
<dbReference type="InterPro" id="IPR024344">
    <property type="entry name" value="MDMPI_metal-binding"/>
</dbReference>
<dbReference type="InterPro" id="IPR034660">
    <property type="entry name" value="DinB/YfiT-like"/>
</dbReference>
<comment type="caution">
    <text evidence="2">The sequence shown here is derived from an EMBL/GenBank/DDBJ whole genome shotgun (WGS) entry which is preliminary data.</text>
</comment>
<sequence length="215" mass="23184">MNVLVAFRAEAEALDSALAGLTIADLARPTNCPPWNVKELLVHIAGGLPPTGVLRATSREPQLDTVSNYQRPERATTAYHDDNVRRTQAGAATIVADDVKEMLTQRWQAALADWSDRPDGPVEGHMGVILLSDFVLTRVIAHAAHGLDLAISLDLPPWTTNEALAVMRPVWIALLGADPSWPDARLFSCATGRTPLTDAERTQLGPLAATFPLLS</sequence>